<reference evidence="1 2" key="1">
    <citation type="submission" date="2014-03" db="EMBL/GenBank/DDBJ databases">
        <title>Complete genome sequence of Pseudomonas stutzeri 19SMN4.</title>
        <authorList>
            <person name="Brunet-Galmes I."/>
            <person name="Nogales B."/>
            <person name="Busquets A."/>
            <person name="Pena A."/>
            <person name="Gomila M."/>
            <person name="Garcia-Valdes E."/>
            <person name="Lalucat J."/>
            <person name="Bennasar A."/>
            <person name="Bosch R."/>
        </authorList>
    </citation>
    <scope>NUCLEOTIDE SEQUENCE [LARGE SCALE GENOMIC DNA]</scope>
    <source>
        <strain evidence="1 2">19SMN4</strain>
    </source>
</reference>
<evidence type="ECO:0000313" key="1">
    <source>
        <dbReference type="EMBL" id="AHY41716.1"/>
    </source>
</evidence>
<organism evidence="1 2">
    <name type="scientific">Stutzerimonas stutzeri</name>
    <name type="common">Pseudomonas stutzeri</name>
    <dbReference type="NCBI Taxonomy" id="316"/>
    <lineage>
        <taxon>Bacteria</taxon>
        <taxon>Pseudomonadati</taxon>
        <taxon>Pseudomonadota</taxon>
        <taxon>Gammaproteobacteria</taxon>
        <taxon>Pseudomonadales</taxon>
        <taxon>Pseudomonadaceae</taxon>
        <taxon>Stutzerimonas</taxon>
    </lineage>
</organism>
<accession>A0A023WNZ9</accession>
<dbReference type="AlphaFoldDB" id="A0A023WNZ9"/>
<dbReference type="Proteomes" id="UP000025238">
    <property type="component" value="Chromosome"/>
</dbReference>
<dbReference type="PATRIC" id="fig|316.97.peg.867"/>
<protein>
    <submittedName>
        <fullName evidence="1">Uncharacterized protein</fullName>
    </submittedName>
</protein>
<dbReference type="KEGG" id="pstu:UIB01_04245"/>
<dbReference type="EMBL" id="CP007509">
    <property type="protein sequence ID" value="AHY41716.1"/>
    <property type="molecule type" value="Genomic_DNA"/>
</dbReference>
<proteinExistence type="predicted"/>
<evidence type="ECO:0000313" key="2">
    <source>
        <dbReference type="Proteomes" id="UP000025238"/>
    </source>
</evidence>
<sequence length="75" mass="8636">MTYLIDAWLDRPQPYLRILDRNTGAICVSLEGEALEELREQGDLDVQELSTSEPCVLKEQVRNLLLFSYARALRP</sequence>
<name>A0A023WNZ9_STUST</name>
<gene>
    <name evidence="1" type="ORF">UIB01_04245</name>
</gene>